<dbReference type="Gene3D" id="1.10.3210.10">
    <property type="entry name" value="Hypothetical protein af1432"/>
    <property type="match status" value="1"/>
</dbReference>
<evidence type="ECO:0000313" key="2">
    <source>
        <dbReference type="EMBL" id="KRP34562.1"/>
    </source>
</evidence>
<dbReference type="Proteomes" id="UP000051220">
    <property type="component" value="Unassembled WGS sequence"/>
</dbReference>
<sequence>MIPDSPLIREATAWMIQIEKEPKHVRHVTLWSTFLFRKLASVHRLPETELELLVTASLLHDIGWSTATKELPHHKESARLIREHTWKDLSRSQTEFIALLARYHRKSVPSPTHRRYVNLSKAKKYHLHYLAGILRVADALDRSHCQSLHPGELEIRPGVCLIHVTGQDTGEAQFGIERKGDLFQQAFGCKPFLKPNS</sequence>
<name>A0A0R2XEJ6_9BACT</name>
<dbReference type="InterPro" id="IPR050273">
    <property type="entry name" value="GppA/Ppx_hydrolase"/>
</dbReference>
<dbReference type="InterPro" id="IPR048950">
    <property type="entry name" value="Ppx_GppA_C"/>
</dbReference>
<proteinExistence type="predicted"/>
<accession>A0A0R2XEJ6</accession>
<dbReference type="Pfam" id="PF21447">
    <property type="entry name" value="Ppx-GppA_III"/>
    <property type="match status" value="1"/>
</dbReference>
<reference evidence="2 3" key="1">
    <citation type="submission" date="2015-10" db="EMBL/GenBank/DDBJ databases">
        <title>Metagenome-Assembled Genomes uncover a global brackish microbiome.</title>
        <authorList>
            <person name="Hugerth L.W."/>
            <person name="Larsson J."/>
            <person name="Alneberg J."/>
            <person name="Lindh M.V."/>
            <person name="Legrand C."/>
            <person name="Pinhassi J."/>
            <person name="Andersson A.F."/>
        </authorList>
    </citation>
    <scope>NUCLEOTIDE SEQUENCE [LARGE SCALE GENOMIC DNA]</scope>
    <source>
        <strain evidence="2">BACL9 MAG-120924-bin69</strain>
    </source>
</reference>
<comment type="caution">
    <text evidence="2">The sequence shown here is derived from an EMBL/GenBank/DDBJ whole genome shotgun (WGS) entry which is preliminary data.</text>
</comment>
<dbReference type="CDD" id="cd00077">
    <property type="entry name" value="HDc"/>
    <property type="match status" value="1"/>
</dbReference>
<dbReference type="PANTHER" id="PTHR30005:SF0">
    <property type="entry name" value="RETROGRADE REGULATION PROTEIN 2"/>
    <property type="match status" value="1"/>
</dbReference>
<dbReference type="EMBL" id="LIDN01000001">
    <property type="protein sequence ID" value="KRP34562.1"/>
    <property type="molecule type" value="Genomic_DNA"/>
</dbReference>
<gene>
    <name evidence="2" type="ORF">ABS33_00020</name>
</gene>
<dbReference type="AlphaFoldDB" id="A0A0R2XEJ6"/>
<dbReference type="PANTHER" id="PTHR30005">
    <property type="entry name" value="EXOPOLYPHOSPHATASE"/>
    <property type="match status" value="1"/>
</dbReference>
<protein>
    <recommendedName>
        <fullName evidence="1">Ppx/GppA phosphatase C-terminal domain-containing protein</fullName>
    </recommendedName>
</protein>
<dbReference type="SUPFAM" id="SSF109604">
    <property type="entry name" value="HD-domain/PDEase-like"/>
    <property type="match status" value="1"/>
</dbReference>
<feature type="domain" description="Ppx/GppA phosphatase C-terminal" evidence="1">
    <location>
        <begin position="21"/>
        <end position="149"/>
    </location>
</feature>
<dbReference type="InterPro" id="IPR003607">
    <property type="entry name" value="HD/PDEase_dom"/>
</dbReference>
<evidence type="ECO:0000259" key="1">
    <source>
        <dbReference type="Pfam" id="PF21447"/>
    </source>
</evidence>
<evidence type="ECO:0000313" key="3">
    <source>
        <dbReference type="Proteomes" id="UP000051220"/>
    </source>
</evidence>
<organism evidence="2 3">
    <name type="scientific">Verrucomicrobia subdivision 6 bacterium BACL9 MAG-120924-bin69</name>
    <dbReference type="NCBI Taxonomy" id="1655635"/>
    <lineage>
        <taxon>Bacteria</taxon>
        <taxon>Pseudomonadati</taxon>
        <taxon>Verrucomicrobiota</taxon>
        <taxon>Verrucomicrobiia</taxon>
        <taxon>Verrucomicrobiales</taxon>
        <taxon>Verrucomicrobia subdivision 6</taxon>
    </lineage>
</organism>